<feature type="transmembrane region" description="Helical" evidence="10">
    <location>
        <begin position="503"/>
        <end position="524"/>
    </location>
</feature>
<feature type="region of interest" description="Disordered" evidence="11">
    <location>
        <begin position="303"/>
        <end position="325"/>
    </location>
</feature>
<dbReference type="Proteomes" id="UP000073492">
    <property type="component" value="Unassembled WGS sequence"/>
</dbReference>
<keyword evidence="6 10" id="KW-1133">Transmembrane helix</keyword>
<dbReference type="GO" id="GO:0034203">
    <property type="term" value="P:glycolipid translocation"/>
    <property type="evidence" value="ECO:0007669"/>
    <property type="project" value="TreeGrafter"/>
</dbReference>
<evidence type="ECO:0000313" key="12">
    <source>
        <dbReference type="EMBL" id="KXT08525.1"/>
    </source>
</evidence>
<evidence type="ECO:0000256" key="5">
    <source>
        <dbReference type="ARBA" id="ARBA00022824"/>
    </source>
</evidence>
<comment type="subcellular location">
    <subcellularLocation>
        <location evidence="1 10">Endoplasmic reticulum membrane</location>
        <topology evidence="1 10">Multi-pass membrane protein</topology>
    </subcellularLocation>
</comment>
<evidence type="ECO:0000256" key="8">
    <source>
        <dbReference type="ARBA" id="ARBA00044793"/>
    </source>
</evidence>
<feature type="transmembrane region" description="Helical" evidence="10">
    <location>
        <begin position="412"/>
        <end position="432"/>
    </location>
</feature>
<organism evidence="12 13">
    <name type="scientific">Pseudocercospora musae</name>
    <dbReference type="NCBI Taxonomy" id="113226"/>
    <lineage>
        <taxon>Eukaryota</taxon>
        <taxon>Fungi</taxon>
        <taxon>Dikarya</taxon>
        <taxon>Ascomycota</taxon>
        <taxon>Pezizomycotina</taxon>
        <taxon>Dothideomycetes</taxon>
        <taxon>Dothideomycetidae</taxon>
        <taxon>Mycosphaerellales</taxon>
        <taxon>Mycosphaerellaceae</taxon>
        <taxon>Pseudocercospora</taxon>
    </lineage>
</organism>
<protein>
    <recommendedName>
        <fullName evidence="8 10">Man(5)GlcNAc(2)-PP-dolichol translocation protein RFT1</fullName>
    </recommendedName>
</protein>
<evidence type="ECO:0000256" key="10">
    <source>
        <dbReference type="RuleBase" id="RU365067"/>
    </source>
</evidence>
<evidence type="ECO:0000256" key="11">
    <source>
        <dbReference type="SAM" id="MobiDB-lite"/>
    </source>
</evidence>
<feature type="transmembrane region" description="Helical" evidence="10">
    <location>
        <begin position="179"/>
        <end position="202"/>
    </location>
</feature>
<evidence type="ECO:0000256" key="1">
    <source>
        <dbReference type="ARBA" id="ARBA00004477"/>
    </source>
</evidence>
<feature type="transmembrane region" description="Helical" evidence="10">
    <location>
        <begin position="148"/>
        <end position="167"/>
    </location>
</feature>
<keyword evidence="13" id="KW-1185">Reference proteome</keyword>
<dbReference type="InterPro" id="IPR007594">
    <property type="entry name" value="RFT1"/>
</dbReference>
<evidence type="ECO:0000256" key="6">
    <source>
        <dbReference type="ARBA" id="ARBA00022989"/>
    </source>
</evidence>
<keyword evidence="7 10" id="KW-0472">Membrane</keyword>
<comment type="similarity">
    <text evidence="3 10">Belongs to the RFT1 family.</text>
</comment>
<evidence type="ECO:0000256" key="3">
    <source>
        <dbReference type="ARBA" id="ARBA00010288"/>
    </source>
</evidence>
<evidence type="ECO:0000313" key="13">
    <source>
        <dbReference type="Proteomes" id="UP000073492"/>
    </source>
</evidence>
<sequence length="538" mass="58134">MARDAVSSSARAALFLILQQVASRALTFVFNQLLLRFLSPALLGASVQLELYIISAHHFARESLRVACQRQPDGGIQAAINLSYLAIASGIPIVLGLAQCYLSTSYPQVPYFPEALRICELAAVVELLSEPAFVAVQQNMMYKTRAAAESSAVIVKTAATAAIVVWARHAGVELGVLPFAAGELAYCSALTVVYLWQTASLARQQKFTLLPKKIESGKSNANFILGLFSTSLFNLSLSLYVQQGIKYVLTQGDVLVSTALATLEEQGMYALSANYGGLIARMVFRPIEDSSRNLFAQLCAQGPEKEPCHAPGKKTSTSTKPSRPKANIEQAQMTLNLILHSYSIVSLLAFALGPTAAPLLLQIVAGSRWSASGAGEVLGIYCYCIPLLAINGVSEAFVAATASTKELHWQSIWMGAFSAGFAASAYVFLRVLEMGAKGLVWANCVNMALRIVFNLYFVKSFFRRHGLRYDITDILPSMYATAGAVVVPGLLRQTSGMLDRYGLLGELVRVGVIGAGLACFVALAERRFILDCWRRARS</sequence>
<keyword evidence="4 10" id="KW-0812">Transmembrane</keyword>
<comment type="pathway">
    <text evidence="2">Protein modification; protein glycosylation.</text>
</comment>
<name>A0A139I1E1_9PEZI</name>
<feature type="transmembrane region" description="Helical" evidence="10">
    <location>
        <begin position="470"/>
        <end position="491"/>
    </location>
</feature>
<dbReference type="PANTHER" id="PTHR13117">
    <property type="entry name" value="ENDOPLASMIC RETICULUM MULTISPAN TRANSMEMBRANE PROTEIN-RELATED"/>
    <property type="match status" value="1"/>
</dbReference>
<dbReference type="GO" id="GO:0005789">
    <property type="term" value="C:endoplasmic reticulum membrane"/>
    <property type="evidence" value="ECO:0007669"/>
    <property type="project" value="UniProtKB-SubCell"/>
</dbReference>
<dbReference type="EMBL" id="LFZO01000435">
    <property type="protein sequence ID" value="KXT08525.1"/>
    <property type="molecule type" value="Genomic_DNA"/>
</dbReference>
<keyword evidence="10" id="KW-0813">Transport</keyword>
<evidence type="ECO:0000256" key="4">
    <source>
        <dbReference type="ARBA" id="ARBA00022692"/>
    </source>
</evidence>
<comment type="function">
    <text evidence="9 10">Intramembrane glycolipid transporter that operates in the biosynthetic pathway of dolichol-linked oligosaccharides, the glycan precursors employed in protein asparagine (N)-glycosylation. The sequential addition of sugars to dolichol pyrophosphate produces dolichol-linked oligosaccharides containing fourteen sugars, including two GlcNAcs, nine mannoses and three glucoses. Once assembled, the oligosaccharide is transferred from the lipid to nascent proteins by oligosaccharyltransferases. The assembly of dolichol-linked oligosaccharides begins on the cytosolic side of the endoplasmic reticulum membrane and finishes in its lumen. RFT1 could mediate the translocation of the cytosolically oriented intermediate DolPP-GlcNAc2Man5, produced by ALG11, into the ER lumen where dolichol-linked oligosaccharides assembly continues. However, the intramembrane lipid transporter activity could not be confirmed in vitro.</text>
</comment>
<dbReference type="GO" id="GO:0006488">
    <property type="term" value="P:dolichol-linked oligosaccharide biosynthetic process"/>
    <property type="evidence" value="ECO:0007669"/>
    <property type="project" value="InterPro"/>
</dbReference>
<feature type="transmembrane region" description="Helical" evidence="10">
    <location>
        <begin position="75"/>
        <end position="95"/>
    </location>
</feature>
<comment type="caution">
    <text evidence="12">The sequence shown here is derived from an EMBL/GenBank/DDBJ whole genome shotgun (WGS) entry which is preliminary data.</text>
</comment>
<dbReference type="Pfam" id="PF04506">
    <property type="entry name" value="Rft-1"/>
    <property type="match status" value="1"/>
</dbReference>
<dbReference type="AlphaFoldDB" id="A0A139I1E1"/>
<gene>
    <name evidence="12" type="ORF">AC579_983</name>
</gene>
<dbReference type="PANTHER" id="PTHR13117:SF5">
    <property type="entry name" value="PROTEIN RFT1 HOMOLOG"/>
    <property type="match status" value="1"/>
</dbReference>
<dbReference type="OrthoDB" id="9979195at2759"/>
<proteinExistence type="inferred from homology"/>
<evidence type="ECO:0000256" key="7">
    <source>
        <dbReference type="ARBA" id="ARBA00023136"/>
    </source>
</evidence>
<feature type="transmembrane region" description="Helical" evidence="10">
    <location>
        <begin position="377"/>
        <end position="400"/>
    </location>
</feature>
<evidence type="ECO:0000256" key="2">
    <source>
        <dbReference type="ARBA" id="ARBA00004922"/>
    </source>
</evidence>
<feature type="transmembrane region" description="Helical" evidence="10">
    <location>
        <begin position="438"/>
        <end position="458"/>
    </location>
</feature>
<feature type="transmembrane region" description="Helical" evidence="10">
    <location>
        <begin position="342"/>
        <end position="365"/>
    </location>
</feature>
<dbReference type="STRING" id="113226.A0A139I1E1"/>
<accession>A0A139I1E1</accession>
<reference evidence="12 13" key="1">
    <citation type="submission" date="2015-07" db="EMBL/GenBank/DDBJ databases">
        <title>Comparative genomics of the Sigatoka disease complex on banana suggests a link between parallel evolutionary changes in Pseudocercospora fijiensis and Pseudocercospora eumusae and increased virulence on the banana host.</title>
        <authorList>
            <person name="Chang T.-C."/>
            <person name="Salvucci A."/>
            <person name="Crous P.W."/>
            <person name="Stergiopoulos I."/>
        </authorList>
    </citation>
    <scope>NUCLEOTIDE SEQUENCE [LARGE SCALE GENOMIC DNA]</scope>
    <source>
        <strain evidence="12 13">CBS 116634</strain>
    </source>
</reference>
<evidence type="ECO:0000256" key="9">
    <source>
        <dbReference type="ARBA" id="ARBA00045912"/>
    </source>
</evidence>
<comment type="caution">
    <text evidence="10">Lacks conserved residue(s) required for the propagation of feature annotation.</text>
</comment>
<keyword evidence="5 10" id="KW-0256">Endoplasmic reticulum</keyword>